<gene>
    <name evidence="2" type="ORF">AEA09_00725</name>
</gene>
<organism evidence="2 3">
    <name type="scientific">Lysinibacillus contaminans</name>
    <dbReference type="NCBI Taxonomy" id="1293441"/>
    <lineage>
        <taxon>Bacteria</taxon>
        <taxon>Bacillati</taxon>
        <taxon>Bacillota</taxon>
        <taxon>Bacilli</taxon>
        <taxon>Bacillales</taxon>
        <taxon>Bacillaceae</taxon>
        <taxon>Lysinibacillus</taxon>
    </lineage>
</organism>
<evidence type="ECO:0000259" key="1">
    <source>
        <dbReference type="Pfam" id="PF02342"/>
    </source>
</evidence>
<dbReference type="PANTHER" id="PTHR32097:SF15">
    <property type="entry name" value="STRESS RESPONSE PROTEIN SCP2"/>
    <property type="match status" value="1"/>
</dbReference>
<sequence>MGINLQKGQRVDLTKGNAGLNKIKVGLGWDPVGQAKSGGFLGGLFSGGSGAGGGKDVDCDASVLMLQEDKLVAGDDIVYFGKLKSKCSSVQHSGDNRTGDGDGDDEVITIELGAVPAQFNKLVFVVNIYDAAGRKQHFGMIQNAYIRVYDDKTGNELIRYNLTDNYSDLTTLVCGEIYRHGNEWKFAAVGNGTNDMKLGDVARRYQ</sequence>
<keyword evidence="3" id="KW-1185">Reference proteome</keyword>
<accession>A0ABR5K610</accession>
<dbReference type="PANTHER" id="PTHR32097">
    <property type="entry name" value="CAMP-BINDING PROTEIN 1-RELATED"/>
    <property type="match status" value="1"/>
</dbReference>
<dbReference type="InterPro" id="IPR051324">
    <property type="entry name" value="Stress/Tellurium_Resist"/>
</dbReference>
<dbReference type="Pfam" id="PF02342">
    <property type="entry name" value="TerD"/>
    <property type="match status" value="1"/>
</dbReference>
<name>A0ABR5K610_9BACI</name>
<dbReference type="Proteomes" id="UP000050668">
    <property type="component" value="Unassembled WGS sequence"/>
</dbReference>
<proteinExistence type="predicted"/>
<evidence type="ECO:0000313" key="2">
    <source>
        <dbReference type="EMBL" id="KOS71565.1"/>
    </source>
</evidence>
<feature type="domain" description="TerD" evidence="1">
    <location>
        <begin position="1"/>
        <end position="205"/>
    </location>
</feature>
<comment type="caution">
    <text evidence="2">The sequence shown here is derived from an EMBL/GenBank/DDBJ whole genome shotgun (WGS) entry which is preliminary data.</text>
</comment>
<dbReference type="Gene3D" id="2.60.60.30">
    <property type="entry name" value="sav2460 like domains"/>
    <property type="match status" value="1"/>
</dbReference>
<dbReference type="InterPro" id="IPR003325">
    <property type="entry name" value="TerD"/>
</dbReference>
<evidence type="ECO:0000313" key="3">
    <source>
        <dbReference type="Proteomes" id="UP000050668"/>
    </source>
</evidence>
<dbReference type="EMBL" id="LGRV01000001">
    <property type="protein sequence ID" value="KOS71565.1"/>
    <property type="molecule type" value="Genomic_DNA"/>
</dbReference>
<protein>
    <submittedName>
        <fullName evidence="2">Stress protein</fullName>
    </submittedName>
</protein>
<reference evidence="3" key="1">
    <citation type="submission" date="2015-07" db="EMBL/GenBank/DDBJ databases">
        <title>Fjat-14205 dsm 2895.</title>
        <authorList>
            <person name="Liu B."/>
            <person name="Wang J."/>
            <person name="Zhu Y."/>
            <person name="Liu G."/>
            <person name="Chen Q."/>
            <person name="Chen Z."/>
            <person name="Lan J."/>
            <person name="Che J."/>
            <person name="Ge C."/>
            <person name="Shi H."/>
            <person name="Pan Z."/>
            <person name="Liu X."/>
        </authorList>
    </citation>
    <scope>NUCLEOTIDE SEQUENCE [LARGE SCALE GENOMIC DNA]</scope>
    <source>
        <strain evidence="3">DSM 25560</strain>
    </source>
</reference>
<dbReference type="RefSeq" id="WP_053582027.1">
    <property type="nucleotide sequence ID" value="NZ_LGRV01000001.1"/>
</dbReference>
<dbReference type="CDD" id="cd06974">
    <property type="entry name" value="TerD_like"/>
    <property type="match status" value="1"/>
</dbReference>